<evidence type="ECO:0000313" key="7">
    <source>
        <dbReference type="EMBL" id="KAL2086148.1"/>
    </source>
</evidence>
<protein>
    <recommendedName>
        <fullName evidence="6">AIG1-type G domain-containing protein</fullName>
    </recommendedName>
</protein>
<evidence type="ECO:0000313" key="8">
    <source>
        <dbReference type="Proteomes" id="UP001591681"/>
    </source>
</evidence>
<feature type="coiled-coil region" evidence="4">
    <location>
        <begin position="1299"/>
        <end position="1333"/>
    </location>
</feature>
<feature type="domain" description="AIG1-type G" evidence="6">
    <location>
        <begin position="636"/>
        <end position="835"/>
    </location>
</feature>
<evidence type="ECO:0000256" key="3">
    <source>
        <dbReference type="ARBA" id="ARBA00023134"/>
    </source>
</evidence>
<comment type="similarity">
    <text evidence="1">Belongs to the TRAFAC class TrmE-Era-EngA-EngB-Septin-like GTPase superfamily. AIG1/Toc34/Toc159-like paraseptin GTPase family. IAN subfamily.</text>
</comment>
<feature type="coiled-coil region" evidence="4">
    <location>
        <begin position="357"/>
        <end position="384"/>
    </location>
</feature>
<keyword evidence="4" id="KW-0175">Coiled coil</keyword>
<evidence type="ECO:0000256" key="4">
    <source>
        <dbReference type="SAM" id="Coils"/>
    </source>
</evidence>
<evidence type="ECO:0000256" key="1">
    <source>
        <dbReference type="ARBA" id="ARBA00008535"/>
    </source>
</evidence>
<dbReference type="PANTHER" id="PTHR10903">
    <property type="entry name" value="GTPASE, IMAP FAMILY MEMBER-RELATED"/>
    <property type="match status" value="1"/>
</dbReference>
<keyword evidence="3" id="KW-0342">GTP-binding</keyword>
<organism evidence="7 8">
    <name type="scientific">Coilia grayii</name>
    <name type="common">Gray's grenadier anchovy</name>
    <dbReference type="NCBI Taxonomy" id="363190"/>
    <lineage>
        <taxon>Eukaryota</taxon>
        <taxon>Metazoa</taxon>
        <taxon>Chordata</taxon>
        <taxon>Craniata</taxon>
        <taxon>Vertebrata</taxon>
        <taxon>Euteleostomi</taxon>
        <taxon>Actinopterygii</taxon>
        <taxon>Neopterygii</taxon>
        <taxon>Teleostei</taxon>
        <taxon>Clupei</taxon>
        <taxon>Clupeiformes</taxon>
        <taxon>Clupeoidei</taxon>
        <taxon>Engraulidae</taxon>
        <taxon>Coilinae</taxon>
        <taxon>Coilia</taxon>
    </lineage>
</organism>
<dbReference type="Pfam" id="PF04548">
    <property type="entry name" value="AIG1"/>
    <property type="match status" value="8"/>
</dbReference>
<keyword evidence="8" id="KW-1185">Reference proteome</keyword>
<feature type="domain" description="AIG1-type G" evidence="6">
    <location>
        <begin position="1106"/>
        <end position="1304"/>
    </location>
</feature>
<feature type="domain" description="AIG1-type G" evidence="6">
    <location>
        <begin position="1340"/>
        <end position="1535"/>
    </location>
</feature>
<proteinExistence type="inferred from homology"/>
<dbReference type="EMBL" id="JBHFQA010000015">
    <property type="protein sequence ID" value="KAL2086148.1"/>
    <property type="molecule type" value="Genomic_DNA"/>
</dbReference>
<dbReference type="PANTHER" id="PTHR10903:SF107">
    <property type="entry name" value="GTPASE IMAP FAMILY MEMBER 4-LIKE-RELATED"/>
    <property type="match status" value="1"/>
</dbReference>
<dbReference type="InterPro" id="IPR006703">
    <property type="entry name" value="G_AIG1"/>
</dbReference>
<keyword evidence="2" id="KW-0547">Nucleotide-binding</keyword>
<evidence type="ECO:0000259" key="6">
    <source>
        <dbReference type="PROSITE" id="PS51720"/>
    </source>
</evidence>
<dbReference type="GO" id="GO:0005525">
    <property type="term" value="F:GTP binding"/>
    <property type="evidence" value="ECO:0007669"/>
    <property type="project" value="UniProtKB-KW"/>
</dbReference>
<dbReference type="InterPro" id="IPR027417">
    <property type="entry name" value="P-loop_NTPase"/>
</dbReference>
<dbReference type="Proteomes" id="UP001591681">
    <property type="component" value="Unassembled WGS sequence"/>
</dbReference>
<dbReference type="SUPFAM" id="SSF52540">
    <property type="entry name" value="P-loop containing nucleoside triphosphate hydrolases"/>
    <property type="match status" value="7"/>
</dbReference>
<comment type="caution">
    <text evidence="7">The sequence shown here is derived from an EMBL/GenBank/DDBJ whole genome shotgun (WGS) entry which is preliminary data.</text>
</comment>
<name>A0ABD1JJJ4_9TELE</name>
<dbReference type="InterPro" id="IPR045058">
    <property type="entry name" value="GIMA/IAN/Toc"/>
</dbReference>
<dbReference type="PROSITE" id="PS51720">
    <property type="entry name" value="G_AIG1"/>
    <property type="match status" value="6"/>
</dbReference>
<evidence type="ECO:0000256" key="2">
    <source>
        <dbReference type="ARBA" id="ARBA00022741"/>
    </source>
</evidence>
<dbReference type="FunFam" id="3.40.50.300:FF:001809">
    <property type="entry name" value="Si:ch1073-365p7.2"/>
    <property type="match status" value="6"/>
</dbReference>
<feature type="domain" description="AIG1-type G" evidence="6">
    <location>
        <begin position="167"/>
        <end position="366"/>
    </location>
</feature>
<evidence type="ECO:0000256" key="5">
    <source>
        <dbReference type="SAM" id="MobiDB-lite"/>
    </source>
</evidence>
<feature type="domain" description="AIG1-type G" evidence="6">
    <location>
        <begin position="871"/>
        <end position="1070"/>
    </location>
</feature>
<reference evidence="7 8" key="1">
    <citation type="submission" date="2024-09" db="EMBL/GenBank/DDBJ databases">
        <title>A chromosome-level genome assembly of Gray's grenadier anchovy, Coilia grayii.</title>
        <authorList>
            <person name="Fu Z."/>
        </authorList>
    </citation>
    <scope>NUCLEOTIDE SEQUENCE [LARGE SCALE GENOMIC DNA]</scope>
    <source>
        <strain evidence="7">G4</strain>
        <tissue evidence="7">Muscle</tissue>
    </source>
</reference>
<gene>
    <name evidence="7" type="ORF">ACEWY4_017207</name>
</gene>
<accession>A0ABD1JJJ4</accession>
<feature type="region of interest" description="Disordered" evidence="5">
    <location>
        <begin position="1828"/>
        <end position="1849"/>
    </location>
</feature>
<dbReference type="Gene3D" id="3.40.50.300">
    <property type="entry name" value="P-loop containing nucleotide triphosphate hydrolases"/>
    <property type="match status" value="8"/>
</dbReference>
<feature type="domain" description="AIG1-type G" evidence="6">
    <location>
        <begin position="402"/>
        <end position="600"/>
    </location>
</feature>
<sequence length="1879" mass="213686">MTKRALQLSAGLCGQGPHVFLLVIRADMSFTEHQRSSAQQHLELLSAGVWSHTMVLFTHGDWLGDTPIEEYIESEGEALQWLLERCGNRYHVLNNHNSPDGRQVTELLEKIEEMMARNSSAHFVTDWRLLRDIEERIRMDEIRADERMMKVKKQRQDLRSTKGEIHQPSLRILLLGFKFSGKSSTGNTILGKDEFELCSTSKGEKRQGEVAGRQVTVVTPPSWYYGTDMASVPAVLRQEAVLSVSLCDPGPHAVLLLICIDDIVTSQYRQEVNEYLGVFSVDIWSHTMVVFTYGDWLGDTPIEQHIESEGEDLKCLIEKCGNRYQVLNNKDKDDATQVTELLQKIDEMLAENNGCHYEMDRKRLEEAQERRRNEEERIKERRRKVARQRLDAHALMQQMPSQPDLRIVSLGCRQSGKSSSGNTILGREEFDLKRRTAQCVKRQGTIAGRPVTVVEAPGWWIDVDLKDTPELTKQEIVLSACLCPPGPHILLLHVSAAVSLTPEYVVIMTEHLGHLGEEVWSHTMVLFTCGDSLGDTTIERHIESEGALQSLVEKCGNRYHVLNNLRRTENQVTELLMKIDETVALNRGRPFEMDGKRLKEVVGRQKMDEERVRERQVHVGKQRAHLQSLKRALEPLPQLRALLLGCRGSGKSSSGNTILGREEFDLTRRTAQCVKRQGEVTARQLTVVEAPGWWRDVTLQDTPALNKEEIVLSVSLCPPGPHILLLHVRLADAITQEGINIMVEHLDFLGSGVWSHTMVLFTRGDWLGDTPIEQYIESEGALQSLVEKCGNRYHVLNNMDKGDREQITELLEKMEEIICGNGGRHYEMDRKRLEEAMERRMTNDERAKERLLVVERQRFHLQSLKQRSSPLSEFRIVMLGHRGSGKSSSGNTILGREEFDLKRRTAQCVKRQGEVAGRQITIVKAPGWWCNINLKDTPDLTKQEIVLSVSLCPPGPHILLLLVHVASSFTAEDVRNTQEHLEFVSDNVWNHTMVLFTRGDSLADVTIERYIESEEHLQHLVEKCGNRYHVLNNRNSTDHSQVAQLLEKIEELVAGNGGRHFETDKDRLADMLRRKRKQEVSAKHRQMKVKEQRQRLQSLKRSMSLLLEVRTVLLGFSNVGKSSSGNTILGREEFDLKKTTQCVQRQGQVAGRQVTIVEAPGWWKNQSLEDSPALVKQQLLLSACLCPPGPHVLLLLIRVTDFYRERNIQNFLEHIEFLGKAAWRHTMVLFTHGDLLEDTPIEQYIESEGALQSLVEKCGNRYHVLNNMDKGDREQITELLEKMEEIICGNGGRHYEMDRVRLEEVKEKKGKEQERAEERLMKVKMQREHLQSLKQTCSPLSEFRVVLLGHRRSGKSSSGNTILGREEFDLQRRTAQCVKRQGEVAGRQLTVVEAPGWWADINLKDTPDLTKQEIVLSVSLCPPGPHAFLLVINVFSCIAEEIVQKHLELLSDKMWSHTMVLFTHGDWLGDTSIEQYIEKESIVQSLVEKCGNRYHVFNNENRIGDEVTELLEKIEEMVAGNGGCHFEVDENIVQEVVRKVGHLSTRVEDREMTAYKQDNTFKFVMGEIQPLKGMRFMQFSYPTEEYLLGDTEGGESSDGVTLECGKEQWDMEGREVTRVHVQMLASKNTPQQTKAELLKSLSLCSPGPHAFGLTVLMYSRFTAKMRQQFQKHLELLGGGVWDRCVVMFYLGGNLLAGKTIEEYIESEGLALQWLLEKCGNRFVLWTGNESKTDLLKQIDKMVALSGGGHFQYEEGKSDETKAAADWKMEAQQLVDLKEERKMAQSMATPPQMGGDARSESTPAKAAADWEMEVQQLVDLKEEEKLAKSMDTAPNMGGDARSESTPAKAAADWEMEVQQLVDLKEEEKLAKSMDTAPNSK</sequence>